<protein>
    <recommendedName>
        <fullName evidence="4">Threonine/serine exporter-like N-terminal domain-containing protein</fullName>
    </recommendedName>
</protein>
<reference evidence="5 6" key="1">
    <citation type="submission" date="2020-12" db="EMBL/GenBank/DDBJ databases">
        <title>Metabolic potential, ecology and presence of endohyphal bacteria is reflected in genomic diversity of Mucoromycotina.</title>
        <authorList>
            <person name="Muszewska A."/>
            <person name="Okrasinska A."/>
            <person name="Steczkiewicz K."/>
            <person name="Drgas O."/>
            <person name="Orlowska M."/>
            <person name="Perlinska-Lenart U."/>
            <person name="Aleksandrzak-Piekarczyk T."/>
            <person name="Szatraj K."/>
            <person name="Zielenkiewicz U."/>
            <person name="Pilsyk S."/>
            <person name="Malc E."/>
            <person name="Mieczkowski P."/>
            <person name="Kruszewska J.S."/>
            <person name="Biernat P."/>
            <person name="Pawlowska J."/>
        </authorList>
    </citation>
    <scope>NUCLEOTIDE SEQUENCE [LARGE SCALE GENOMIC DNA]</scope>
    <source>
        <strain evidence="5 6">CBS 142.35</strain>
    </source>
</reference>
<comment type="caution">
    <text evidence="5">The sequence shown here is derived from an EMBL/GenBank/DDBJ whole genome shotgun (WGS) entry which is preliminary data.</text>
</comment>
<feature type="compositionally biased region" description="Low complexity" evidence="2">
    <location>
        <begin position="25"/>
        <end position="35"/>
    </location>
</feature>
<dbReference type="Proteomes" id="UP000646827">
    <property type="component" value="Unassembled WGS sequence"/>
</dbReference>
<feature type="transmembrane region" description="Helical" evidence="3">
    <location>
        <begin position="369"/>
        <end position="389"/>
    </location>
</feature>
<dbReference type="AlphaFoldDB" id="A0A8H7RRS8"/>
<feature type="transmembrane region" description="Helical" evidence="3">
    <location>
        <begin position="542"/>
        <end position="561"/>
    </location>
</feature>
<feature type="compositionally biased region" description="Low complexity" evidence="2">
    <location>
        <begin position="63"/>
        <end position="77"/>
    </location>
</feature>
<feature type="compositionally biased region" description="Polar residues" evidence="2">
    <location>
        <begin position="90"/>
        <end position="103"/>
    </location>
</feature>
<evidence type="ECO:0000259" key="4">
    <source>
        <dbReference type="Pfam" id="PF06738"/>
    </source>
</evidence>
<keyword evidence="6" id="KW-1185">Reference proteome</keyword>
<dbReference type="PANTHER" id="PTHR31082:SF4">
    <property type="entry name" value="PHEROMONE-REGULATED MEMBRANE PROTEIN 10"/>
    <property type="match status" value="1"/>
</dbReference>
<organism evidence="5 6">
    <name type="scientific">Circinella minor</name>
    <dbReference type="NCBI Taxonomy" id="1195481"/>
    <lineage>
        <taxon>Eukaryota</taxon>
        <taxon>Fungi</taxon>
        <taxon>Fungi incertae sedis</taxon>
        <taxon>Mucoromycota</taxon>
        <taxon>Mucoromycotina</taxon>
        <taxon>Mucoromycetes</taxon>
        <taxon>Mucorales</taxon>
        <taxon>Lichtheimiaceae</taxon>
        <taxon>Circinella</taxon>
    </lineage>
</organism>
<comment type="similarity">
    <text evidence="1">Belongs to the ThrE exporter (TC 2.A.79) family.</text>
</comment>
<feature type="compositionally biased region" description="Basic and acidic residues" evidence="2">
    <location>
        <begin position="50"/>
        <end position="62"/>
    </location>
</feature>
<sequence>MRRRLSPSHMPNITVMQPSFEEQNQRQNINNNLGNTERSMSSDTMVDISSTHDDNTKQDNHQSIHSNNNNNDNNSSIKQPPFIESDKSSTRVGTPTSISPFGDNNNNNNNNIELNHSSSTTTSSPTSTIRKRINDHDSINNSKNNNPTMAVVDVVETNNSISIMGSIQKPPSLITKKDQQEQQKIIKRRHNKNDVFVNVHHDHFITSNNDEHIFQTKKSILLILGQCLLRYGSPCHRVEDTLRHTAKMLAIDATFSIVPDLVLVSITKPSDSSFDSGGLEQQQQQKSKHQPETLTIKSSQNFDTGKLVRVTKTMNSLHKGDLDLDACLVSLNEIIEAPATCGPFEICFSFAAIGFSATLCMFEGSWWDGLLAAALGLMVAFLFLISMSFPVYGPVFEISACIMVGIVDRLSHDYVCFSKVAVSSILILLPGYGMTMAVMEISAHQVTTGAIRLIYAVIYAFMLAYGLQIGSSVYMAIDPDVQEEGTCQGPISPWFYLLLFPIMAISIGLAYGSSRHQWPTQIACAGIGFCVLYFLGKVISDAQILSTIASFAMGLYANFALKLTGDPPLAPLCVGITLLVPGSIGVRDAFSLLHQNDLAQGLYPIHMLRISLGISVGLYGSAMIVYPTGKLRSLYISL</sequence>
<dbReference type="Pfam" id="PF06738">
    <property type="entry name" value="ThrE"/>
    <property type="match status" value="1"/>
</dbReference>
<evidence type="ECO:0000313" key="5">
    <source>
        <dbReference type="EMBL" id="KAG2216047.1"/>
    </source>
</evidence>
<accession>A0A8H7RRS8</accession>
<feature type="transmembrane region" description="Helical" evidence="3">
    <location>
        <begin position="453"/>
        <end position="474"/>
    </location>
</feature>
<evidence type="ECO:0000256" key="1">
    <source>
        <dbReference type="ARBA" id="ARBA00034125"/>
    </source>
</evidence>
<dbReference type="EMBL" id="JAEPRB010000466">
    <property type="protein sequence ID" value="KAG2216047.1"/>
    <property type="molecule type" value="Genomic_DNA"/>
</dbReference>
<name>A0A8H7RRS8_9FUNG</name>
<dbReference type="GO" id="GO:0022857">
    <property type="term" value="F:transmembrane transporter activity"/>
    <property type="evidence" value="ECO:0007669"/>
    <property type="project" value="InterPro"/>
</dbReference>
<evidence type="ECO:0000256" key="2">
    <source>
        <dbReference type="SAM" id="MobiDB-lite"/>
    </source>
</evidence>
<feature type="domain" description="Threonine/serine exporter-like N-terminal" evidence="4">
    <location>
        <begin position="220"/>
        <end position="473"/>
    </location>
</feature>
<dbReference type="InterPro" id="IPR051361">
    <property type="entry name" value="ThrE/Ser_Exporter"/>
</dbReference>
<feature type="transmembrane region" description="Helical" evidence="3">
    <location>
        <begin position="494"/>
        <end position="511"/>
    </location>
</feature>
<feature type="compositionally biased region" description="Polar residues" evidence="2">
    <location>
        <begin position="9"/>
        <end position="22"/>
    </location>
</feature>
<gene>
    <name evidence="5" type="ORF">INT45_001559</name>
</gene>
<keyword evidence="3" id="KW-0472">Membrane</keyword>
<feature type="region of interest" description="Disordered" evidence="2">
    <location>
        <begin position="1"/>
        <end position="129"/>
    </location>
</feature>
<dbReference type="PANTHER" id="PTHR31082">
    <property type="entry name" value="PHEROMONE-REGULATED MEMBRANE PROTEIN 10"/>
    <property type="match status" value="1"/>
</dbReference>
<dbReference type="InterPro" id="IPR010619">
    <property type="entry name" value="ThrE-like_N"/>
</dbReference>
<feature type="compositionally biased region" description="Low complexity" evidence="2">
    <location>
        <begin position="104"/>
        <end position="128"/>
    </location>
</feature>
<feature type="transmembrane region" description="Helical" evidence="3">
    <location>
        <begin position="606"/>
        <end position="626"/>
    </location>
</feature>
<evidence type="ECO:0000256" key="3">
    <source>
        <dbReference type="SAM" id="Phobius"/>
    </source>
</evidence>
<feature type="compositionally biased region" description="Polar residues" evidence="2">
    <location>
        <begin position="36"/>
        <end position="49"/>
    </location>
</feature>
<feature type="transmembrane region" description="Helical" evidence="3">
    <location>
        <begin position="518"/>
        <end position="536"/>
    </location>
</feature>
<keyword evidence="3" id="KW-1133">Transmembrane helix</keyword>
<feature type="region of interest" description="Disordered" evidence="2">
    <location>
        <begin position="273"/>
        <end position="292"/>
    </location>
</feature>
<keyword evidence="3" id="KW-0812">Transmembrane</keyword>
<dbReference type="OrthoDB" id="413008at2759"/>
<feature type="transmembrane region" description="Helical" evidence="3">
    <location>
        <begin position="420"/>
        <end position="441"/>
    </location>
</feature>
<evidence type="ECO:0000313" key="6">
    <source>
        <dbReference type="Proteomes" id="UP000646827"/>
    </source>
</evidence>
<feature type="transmembrane region" description="Helical" evidence="3">
    <location>
        <begin position="568"/>
        <end position="586"/>
    </location>
</feature>
<proteinExistence type="inferred from homology"/>